<accession>A0AAV3YSC9</accession>
<evidence type="ECO:0000313" key="2">
    <source>
        <dbReference type="Proteomes" id="UP000735302"/>
    </source>
</evidence>
<protein>
    <submittedName>
        <fullName evidence="1">Uncharacterized protein</fullName>
    </submittedName>
</protein>
<dbReference type="Proteomes" id="UP000735302">
    <property type="component" value="Unassembled WGS sequence"/>
</dbReference>
<dbReference type="AlphaFoldDB" id="A0AAV3YSC9"/>
<proteinExistence type="predicted"/>
<reference evidence="1 2" key="1">
    <citation type="journal article" date="2021" name="Elife">
        <title>Chloroplast acquisition without the gene transfer in kleptoplastic sea slugs, Plakobranchus ocellatus.</title>
        <authorList>
            <person name="Maeda T."/>
            <person name="Takahashi S."/>
            <person name="Yoshida T."/>
            <person name="Shimamura S."/>
            <person name="Takaki Y."/>
            <person name="Nagai Y."/>
            <person name="Toyoda A."/>
            <person name="Suzuki Y."/>
            <person name="Arimoto A."/>
            <person name="Ishii H."/>
            <person name="Satoh N."/>
            <person name="Nishiyama T."/>
            <person name="Hasebe M."/>
            <person name="Maruyama T."/>
            <person name="Minagawa J."/>
            <person name="Obokata J."/>
            <person name="Shigenobu S."/>
        </authorList>
    </citation>
    <scope>NUCLEOTIDE SEQUENCE [LARGE SCALE GENOMIC DNA]</scope>
</reference>
<gene>
    <name evidence="1" type="ORF">PoB_001188200</name>
</gene>
<sequence length="117" mass="13160">MESAFHIVVSQRLKSQEIACEAYAVLGNRNVNKRRNKIYTFTIVEGPQKPNLTVLYHRPPSIVEVGKMLVAQCDACVGINGNITWRLLNASDQPVVNERLLQLLTLDENVNEGNLTR</sequence>
<organism evidence="1 2">
    <name type="scientific">Plakobranchus ocellatus</name>
    <dbReference type="NCBI Taxonomy" id="259542"/>
    <lineage>
        <taxon>Eukaryota</taxon>
        <taxon>Metazoa</taxon>
        <taxon>Spiralia</taxon>
        <taxon>Lophotrochozoa</taxon>
        <taxon>Mollusca</taxon>
        <taxon>Gastropoda</taxon>
        <taxon>Heterobranchia</taxon>
        <taxon>Euthyneura</taxon>
        <taxon>Panpulmonata</taxon>
        <taxon>Sacoglossa</taxon>
        <taxon>Placobranchoidea</taxon>
        <taxon>Plakobranchidae</taxon>
        <taxon>Plakobranchus</taxon>
    </lineage>
</organism>
<dbReference type="EMBL" id="BLXT01001405">
    <property type="protein sequence ID" value="GFN85376.1"/>
    <property type="molecule type" value="Genomic_DNA"/>
</dbReference>
<comment type="caution">
    <text evidence="1">The sequence shown here is derived from an EMBL/GenBank/DDBJ whole genome shotgun (WGS) entry which is preliminary data.</text>
</comment>
<name>A0AAV3YSC9_9GAST</name>
<evidence type="ECO:0000313" key="1">
    <source>
        <dbReference type="EMBL" id="GFN85376.1"/>
    </source>
</evidence>
<keyword evidence="2" id="KW-1185">Reference proteome</keyword>